<dbReference type="SUPFAM" id="SSF56719">
    <property type="entry name" value="Type II DNA topoisomerase"/>
    <property type="match status" value="1"/>
</dbReference>
<comment type="subunit">
    <text evidence="8">Heterotetramer composed of ParC and ParE.</text>
</comment>
<evidence type="ECO:0000313" key="12">
    <source>
        <dbReference type="EMBL" id="OGD74781.1"/>
    </source>
</evidence>
<evidence type="ECO:0000256" key="9">
    <source>
        <dbReference type="HAMAP-Rule" id="MF_01897"/>
    </source>
</evidence>
<keyword evidence="3 9" id="KW-0547">Nucleotide-binding</keyword>
<evidence type="ECO:0000256" key="2">
    <source>
        <dbReference type="ARBA" id="ARBA00008263"/>
    </source>
</evidence>
<evidence type="ECO:0000256" key="6">
    <source>
        <dbReference type="ARBA" id="ARBA00023125"/>
    </source>
</evidence>
<dbReference type="InterPro" id="IPR013758">
    <property type="entry name" value="Topo_IIA_A/C_ab"/>
</dbReference>
<comment type="similarity">
    <text evidence="2 9">Belongs to the type II topoisomerase GyrA/ParC subunit family.</text>
</comment>
<dbReference type="GO" id="GO:0005524">
    <property type="term" value="F:ATP binding"/>
    <property type="evidence" value="ECO:0007669"/>
    <property type="project" value="UniProtKB-UniRule"/>
</dbReference>
<dbReference type="CDD" id="cd00187">
    <property type="entry name" value="TOP4c"/>
    <property type="match status" value="1"/>
</dbReference>
<dbReference type="PANTHER" id="PTHR43493:SF5">
    <property type="entry name" value="DNA GYRASE SUBUNIT A, CHLOROPLASTIC_MITOCHONDRIAL"/>
    <property type="match status" value="1"/>
</dbReference>
<keyword evidence="5 9" id="KW-0799">Topoisomerase</keyword>
<dbReference type="GO" id="GO:0009330">
    <property type="term" value="C:DNA topoisomerase type II (double strand cut, ATP-hydrolyzing) complex"/>
    <property type="evidence" value="ECO:0007669"/>
    <property type="project" value="TreeGrafter"/>
</dbReference>
<dbReference type="STRING" id="1817816.A2Y64_06120"/>
<keyword evidence="7 9" id="KW-0413">Isomerase</keyword>
<dbReference type="GO" id="GO:0005694">
    <property type="term" value="C:chromosome"/>
    <property type="evidence" value="ECO:0007669"/>
    <property type="project" value="InterPro"/>
</dbReference>
<evidence type="ECO:0000256" key="1">
    <source>
        <dbReference type="ARBA" id="ARBA00000185"/>
    </source>
</evidence>
<keyword evidence="4 9" id="KW-0067">ATP-binding</keyword>
<reference evidence="12 13" key="1">
    <citation type="journal article" date="2016" name="Nat. Commun.">
        <title>Thousands of microbial genomes shed light on interconnected biogeochemical processes in an aquifer system.</title>
        <authorList>
            <person name="Anantharaman K."/>
            <person name="Brown C.T."/>
            <person name="Hug L.A."/>
            <person name="Sharon I."/>
            <person name="Castelle C.J."/>
            <person name="Probst A.J."/>
            <person name="Thomas B.C."/>
            <person name="Singh A."/>
            <person name="Wilkins M.J."/>
            <person name="Karaoz U."/>
            <person name="Brodie E.L."/>
            <person name="Williams K.H."/>
            <person name="Hubbard S.S."/>
            <person name="Banfield J.F."/>
        </authorList>
    </citation>
    <scope>NUCLEOTIDE SEQUENCE [LARGE SCALE GENOMIC DNA]</scope>
</reference>
<dbReference type="SUPFAM" id="SSF101904">
    <property type="entry name" value="GyrA/ParC C-terminal domain-like"/>
    <property type="match status" value="1"/>
</dbReference>
<dbReference type="NCBIfam" id="NF004043">
    <property type="entry name" value="PRK05560.1"/>
    <property type="match status" value="1"/>
</dbReference>
<dbReference type="InterPro" id="IPR005743">
    <property type="entry name" value="GyrA"/>
</dbReference>
<dbReference type="Gene3D" id="1.10.268.10">
    <property type="entry name" value="Topoisomerase, domain 3"/>
    <property type="match status" value="1"/>
</dbReference>
<dbReference type="PANTHER" id="PTHR43493">
    <property type="entry name" value="DNA GYRASE/TOPOISOMERASE SUBUNIT A"/>
    <property type="match status" value="1"/>
</dbReference>
<evidence type="ECO:0000259" key="11">
    <source>
        <dbReference type="PROSITE" id="PS52040"/>
    </source>
</evidence>
<accession>A0A1F5F538</accession>
<sequence>MTLREQSIQKVSVDEEMRRSYLSYAMSVIVGRALPDVRDGLKPVHRRLIYAMQGLGLASNKPHRKAARIVGEAMGKFHPHGDQALYDTLVGLGQDFTSRYPLVDPQGNFGSLDGDPPAAMRYTEARLSKLAEEMLADIESETVDFVPNFDASLNEPVVLPSRIPNLLVNGSTGIAVGMASHMPPHNLGEVCRALVRYIADPGVSLGELMQLVPGPDFPTGGVIMGREGLLEAYATGRGKLTVRGRTTVEESKKGKTRIVITEIPYQVNKSRLVEQIADLVRSKTVDGVTDLRDESDRRGVRVVVELKKEANPEIILNHLYRHTQLQTTFGVINLALVGGEPQYLSLTDLLGRFVEHRIEVVERRSRYELDQAKRRAHIVEGLLVALGDMDRIVATLRSSPDTAAAQNSLMNGWSLSEPQAKAILEMRLSRLVALEHKKLADSYDELTRTIARLEELLGDRQMIKNVIKEELTEVANKYSDERRTGIVEGSLTDMEATDLIADESALVALTREGYVKRMQPDTYRAQGRGGVGITGIQTKEEDFVEQLFIARTHDHLLCFTTDGRCYWLKIYQIPEASRLARGTAIVNLLELDEGEKITAVVPVRDLDDKENYLVMATARGMVKKTELSAFANPRKGGIIAIGLGSDDRLIGVRLTDGRQHVLLATRNGRAVRFAEVQTRPMGRAAGGVIGIRLTDPEDAVVGMAVVDPAGGGDSEILVATAKGYGKRTPLEEYPLKNRGGLGVINIKTTLRNGPVVFMRLIGGDEELLLISEGGMVIRYPASEVSVMGRNTQGVRLMRFQEGDALSAVAVLVEEAEEEEKE</sequence>
<dbReference type="Gene3D" id="2.120.10.90">
    <property type="entry name" value="DNA gyrase/topoisomerase IV, subunit A, C-terminal"/>
    <property type="match status" value="1"/>
</dbReference>
<dbReference type="FunFam" id="2.120.10.90:FF:000005">
    <property type="entry name" value="DNA topoisomerase 4 subunit A"/>
    <property type="match status" value="1"/>
</dbReference>
<gene>
    <name evidence="9" type="primary">gyrA</name>
    <name evidence="12" type="ORF">A2Y64_06120</name>
</gene>
<dbReference type="Pfam" id="PF00521">
    <property type="entry name" value="DNA_topoisoIV"/>
    <property type="match status" value="1"/>
</dbReference>
<feature type="short sequence motif" description="GyrA-box" evidence="9">
    <location>
        <begin position="526"/>
        <end position="532"/>
    </location>
</feature>
<dbReference type="InterPro" id="IPR013757">
    <property type="entry name" value="Topo_IIA_A_a_sf"/>
</dbReference>
<dbReference type="GO" id="GO:0005737">
    <property type="term" value="C:cytoplasm"/>
    <property type="evidence" value="ECO:0007669"/>
    <property type="project" value="UniProtKB-SubCell"/>
</dbReference>
<comment type="subunit">
    <text evidence="9">Heterotetramer, composed of two GyrA and two GyrB chains. In the heterotetramer, GyrA contains the active site tyrosine that forms a transient covalent intermediate with DNA, while GyrB binds cofactors and catalyzes ATP hydrolysis.</text>
</comment>
<comment type="caution">
    <text evidence="12">The sequence shown here is derived from an EMBL/GenBank/DDBJ whole genome shotgun (WGS) entry which is preliminary data.</text>
</comment>
<dbReference type="PROSITE" id="PS52040">
    <property type="entry name" value="TOPO_IIA"/>
    <property type="match status" value="1"/>
</dbReference>
<dbReference type="FunFam" id="1.10.268.10:FF:000001">
    <property type="entry name" value="DNA gyrase subunit A"/>
    <property type="match status" value="1"/>
</dbReference>
<dbReference type="Gene3D" id="3.30.1360.40">
    <property type="match status" value="1"/>
</dbReference>
<dbReference type="EMBL" id="MFAF01000093">
    <property type="protein sequence ID" value="OGD74781.1"/>
    <property type="molecule type" value="Genomic_DNA"/>
</dbReference>
<dbReference type="Gene3D" id="3.90.199.10">
    <property type="entry name" value="Topoisomerase II, domain 5"/>
    <property type="match status" value="1"/>
</dbReference>
<keyword evidence="9" id="KW-0963">Cytoplasm</keyword>
<evidence type="ECO:0000256" key="7">
    <source>
        <dbReference type="ARBA" id="ARBA00023235"/>
    </source>
</evidence>
<dbReference type="HAMAP" id="MF_01897">
    <property type="entry name" value="GyrA"/>
    <property type="match status" value="1"/>
</dbReference>
<evidence type="ECO:0000256" key="8">
    <source>
        <dbReference type="ARBA" id="ARBA00063644"/>
    </source>
</evidence>
<dbReference type="GO" id="GO:0006261">
    <property type="term" value="P:DNA-templated DNA replication"/>
    <property type="evidence" value="ECO:0007669"/>
    <property type="project" value="UniProtKB-UniRule"/>
</dbReference>
<evidence type="ECO:0000256" key="10">
    <source>
        <dbReference type="PROSITE-ProRule" id="PRU01384"/>
    </source>
</evidence>
<dbReference type="InterPro" id="IPR035516">
    <property type="entry name" value="Gyrase/topoIV_suA_C"/>
</dbReference>
<comment type="subcellular location">
    <subcellularLocation>
        <location evidence="9">Cytoplasm</location>
    </subcellularLocation>
</comment>
<evidence type="ECO:0000256" key="3">
    <source>
        <dbReference type="ARBA" id="ARBA00022741"/>
    </source>
</evidence>
<dbReference type="AlphaFoldDB" id="A0A1F5F538"/>
<organism evidence="12 13">
    <name type="scientific">Candidatus Coatesbacteria bacterium RBG_13_66_14</name>
    <dbReference type="NCBI Taxonomy" id="1817816"/>
    <lineage>
        <taxon>Bacteria</taxon>
        <taxon>Candidatus Coatesiibacteriota</taxon>
    </lineage>
</organism>
<keyword evidence="6 9" id="KW-0238">DNA-binding</keyword>
<dbReference type="EC" id="5.6.2.2" evidence="9"/>
<dbReference type="GO" id="GO:0003677">
    <property type="term" value="F:DNA binding"/>
    <property type="evidence" value="ECO:0007669"/>
    <property type="project" value="UniProtKB-UniRule"/>
</dbReference>
<evidence type="ECO:0000313" key="13">
    <source>
        <dbReference type="Proteomes" id="UP000177187"/>
    </source>
</evidence>
<comment type="function">
    <text evidence="9">A type II topoisomerase that negatively supercoils closed circular double-stranded (ds) DNA in an ATP-dependent manner to modulate DNA topology and maintain chromosomes in an underwound state. Negative supercoiling favors strand separation, and DNA replication, transcription, recombination and repair, all of which involve strand separation. Also able to catalyze the interconversion of other topological isomers of dsDNA rings, including catenanes and knotted rings. Type II topoisomerases break and join 2 DNA strands simultaneously in an ATP-dependent manner.</text>
</comment>
<dbReference type="NCBIfam" id="TIGR01063">
    <property type="entry name" value="gyrA"/>
    <property type="match status" value="1"/>
</dbReference>
<evidence type="ECO:0000256" key="5">
    <source>
        <dbReference type="ARBA" id="ARBA00023029"/>
    </source>
</evidence>
<dbReference type="GO" id="GO:0034335">
    <property type="term" value="F:DNA negative supercoiling activity"/>
    <property type="evidence" value="ECO:0007669"/>
    <property type="project" value="UniProtKB-ARBA"/>
</dbReference>
<feature type="active site" description="O-(5'-phospho-DNA)-tyrosine intermediate" evidence="9 10">
    <location>
        <position position="122"/>
    </location>
</feature>
<protein>
    <recommendedName>
        <fullName evidence="9">DNA gyrase subunit A</fullName>
        <ecNumber evidence="9">5.6.2.2</ecNumber>
    </recommendedName>
</protein>
<dbReference type="InterPro" id="IPR050220">
    <property type="entry name" value="Type_II_DNA_Topoisomerases"/>
</dbReference>
<dbReference type="FunFam" id="3.30.1360.40:FF:000002">
    <property type="entry name" value="DNA gyrase subunit A"/>
    <property type="match status" value="1"/>
</dbReference>
<dbReference type="Proteomes" id="UP000177187">
    <property type="component" value="Unassembled WGS sequence"/>
</dbReference>
<proteinExistence type="inferred from homology"/>
<dbReference type="InterPro" id="IPR006691">
    <property type="entry name" value="GyrA/parC_rep"/>
</dbReference>
<comment type="miscellaneous">
    <text evidence="9">Few gyrases are as efficient as E.coli at forming negative supercoils. Not all organisms have 2 type II topoisomerases; in organisms with a single type II topoisomerase this enzyme also has to decatenate newly replicated chromosomes.</text>
</comment>
<name>A0A1F5F538_9BACT</name>
<dbReference type="InterPro" id="IPR002205">
    <property type="entry name" value="Topo_IIA_dom_A"/>
</dbReference>
<evidence type="ECO:0000256" key="4">
    <source>
        <dbReference type="ARBA" id="ARBA00022840"/>
    </source>
</evidence>
<comment type="catalytic activity">
    <reaction evidence="1 9 10">
        <text>ATP-dependent breakage, passage and rejoining of double-stranded DNA.</text>
        <dbReference type="EC" id="5.6.2.2"/>
    </reaction>
</comment>
<dbReference type="NCBIfam" id="NF004044">
    <property type="entry name" value="PRK05561.1"/>
    <property type="match status" value="1"/>
</dbReference>
<dbReference type="GO" id="GO:0006265">
    <property type="term" value="P:DNA topological change"/>
    <property type="evidence" value="ECO:0007669"/>
    <property type="project" value="UniProtKB-UniRule"/>
</dbReference>
<dbReference type="Pfam" id="PF03989">
    <property type="entry name" value="DNA_gyraseA_C"/>
    <property type="match status" value="6"/>
</dbReference>
<dbReference type="SMART" id="SM00434">
    <property type="entry name" value="TOP4c"/>
    <property type="match status" value="1"/>
</dbReference>
<dbReference type="InterPro" id="IPR013760">
    <property type="entry name" value="Topo_IIA-like_dom_sf"/>
</dbReference>
<feature type="domain" description="Topo IIA-type catalytic" evidence="11">
    <location>
        <begin position="34"/>
        <end position="499"/>
    </location>
</feature>